<feature type="coiled-coil region" evidence="3">
    <location>
        <begin position="175"/>
        <end position="204"/>
    </location>
</feature>
<feature type="active site" evidence="1">
    <location>
        <position position="642"/>
    </location>
</feature>
<dbReference type="EnsemblMetazoa" id="ACOM028756-RA">
    <property type="protein sequence ID" value="ACOM028756-PA.1"/>
    <property type="gene ID" value="ACOM028756"/>
</dbReference>
<accession>A0A8W7PB54</accession>
<dbReference type="AlphaFoldDB" id="A0A8W7PB54"/>
<reference evidence="6" key="1">
    <citation type="submission" date="2022-08" db="UniProtKB">
        <authorList>
            <consortium name="EnsemblMetazoa"/>
        </authorList>
    </citation>
    <scope>IDENTIFICATION</scope>
</reference>
<dbReference type="VEuPathDB" id="VectorBase:ACON2_033274"/>
<evidence type="ECO:0000256" key="1">
    <source>
        <dbReference type="PROSITE-ProRule" id="PRU01211"/>
    </source>
</evidence>
<comment type="cofactor">
    <cofactor evidence="1 2">
        <name>Zn(2+)</name>
        <dbReference type="ChEBI" id="CHEBI:29105"/>
    </cofactor>
    <text evidence="1 2">Binds 1 zinc ion per subunit.</text>
</comment>
<dbReference type="PANTHER" id="PTHR10127">
    <property type="entry name" value="DISCOIDIN, CUB, EGF, LAMININ , AND ZINC METALLOPROTEASE DOMAIN CONTAINING"/>
    <property type="match status" value="1"/>
</dbReference>
<evidence type="ECO:0000256" key="4">
    <source>
        <dbReference type="SAM" id="MobiDB-lite"/>
    </source>
</evidence>
<feature type="binding site" evidence="1">
    <location>
        <position position="645"/>
    </location>
    <ligand>
        <name>Zn(2+)</name>
        <dbReference type="ChEBI" id="CHEBI:29105"/>
        <note>catalytic</note>
    </ligand>
</feature>
<feature type="binding site" evidence="1">
    <location>
        <position position="641"/>
    </location>
    <ligand>
        <name>Zn(2+)</name>
        <dbReference type="ChEBI" id="CHEBI:29105"/>
        <note>catalytic</note>
    </ligand>
</feature>
<evidence type="ECO:0000313" key="6">
    <source>
        <dbReference type="EnsemblMetazoa" id="ACOM028756-PA.1"/>
    </source>
</evidence>
<keyword evidence="1 2" id="KW-0645">Protease</keyword>
<dbReference type="EC" id="3.4.24.-" evidence="2"/>
<feature type="binding site" evidence="1">
    <location>
        <position position="651"/>
    </location>
    <ligand>
        <name>Zn(2+)</name>
        <dbReference type="ChEBI" id="CHEBI:29105"/>
        <note>catalytic</note>
    </ligand>
</feature>
<dbReference type="InterPro" id="IPR001506">
    <property type="entry name" value="Peptidase_M12A"/>
</dbReference>
<dbReference type="PRINTS" id="PR00480">
    <property type="entry name" value="ASTACIN"/>
</dbReference>
<name>A0A8W7PB54_ANOCL</name>
<dbReference type="InterPro" id="IPR034035">
    <property type="entry name" value="Astacin-like_dom"/>
</dbReference>
<comment type="caution">
    <text evidence="1">Lacks conserved residue(s) required for the propagation of feature annotation.</text>
</comment>
<sequence length="761" mass="86120">MSNKSNSSSPSAYTDGGECSSSEDPAASQPGAICQEMMLQIQQMMQQGKTASLLQVVQLTIQHVEQRKEISKLQQSLKKALEERVQTKRDLIVQHNFKTNVKNLERQKQSASLRLREKLDTVNAIIKTNDEMRAQLKEDDTLARSEVDEILKVLSDITPKAAVLQNAIKKGEAIVKEASQQLSNAALEKAKLQQECRNKDYEMRCAASSMAETVQQQKAELADLVHAIQESLGQLDHEQQCLSEQEKRCDQLQSDLAAMQQNYERQKEAWETELKNKMQHLEKQNQLLDKQFNDMKSKDAEHIASLTRKLEEAIREEEAARERVEILTAKKSELESTLQNVNRNNAELEREVESCQRKKQQELELVRLKETAKANKATAAAAKEAPVAKKPNLLLSGRPKLLMFSKTGTNAQEQQNTKPAAAAAADQNITITSDSDNHFYCAAPATLRFEMSRNWCWWCSVVCAVAVVGTGVRWASVSGAVILPKIPDVLNPPVPDGIDLVQQSAFLESTEQDPEVTPGLFQGDMAMDNRMYRYWRVGLNWDVFPERVWPNGTVPYAISPLYDVDDQVTILQAIRTLNFMTCVNFVPWNGKDKDFLLIWPIKYPKGCWSYVGKIGGTQIVSLQPPDDRSPNCLGNEGRAIHELMHALGIFHEQSRADRDRFVKIIWDNIIPAFKSNFEKQSLKNTTYSFEYDYNSIMHYGKNYFSIGKGKTTIETKMPGIKLGQRQALSKTDCLKINDLYKCLDNPKISKKYYNLCKTLGI</sequence>
<evidence type="ECO:0000256" key="2">
    <source>
        <dbReference type="RuleBase" id="RU361183"/>
    </source>
</evidence>
<dbReference type="GO" id="GO:0008270">
    <property type="term" value="F:zinc ion binding"/>
    <property type="evidence" value="ECO:0007669"/>
    <property type="project" value="UniProtKB-UniRule"/>
</dbReference>
<feature type="compositionally biased region" description="Low complexity" evidence="4">
    <location>
        <begin position="1"/>
        <end position="11"/>
    </location>
</feature>
<keyword evidence="1 2" id="KW-0378">Hydrolase</keyword>
<keyword evidence="1 2" id="KW-0862">Zinc</keyword>
<feature type="coiled-coil region" evidence="3">
    <location>
        <begin position="63"/>
        <end position="121"/>
    </location>
</feature>
<dbReference type="PROSITE" id="PS51864">
    <property type="entry name" value="ASTACIN"/>
    <property type="match status" value="1"/>
</dbReference>
<dbReference type="VEuPathDB" id="VectorBase:ACON2_035658"/>
<dbReference type="InterPro" id="IPR006026">
    <property type="entry name" value="Peptidase_Metallo"/>
</dbReference>
<protein>
    <recommendedName>
        <fullName evidence="2">Metalloendopeptidase</fullName>
        <ecNumber evidence="2">3.4.24.-</ecNumber>
    </recommendedName>
</protein>
<dbReference type="GO" id="GO:0006508">
    <property type="term" value="P:proteolysis"/>
    <property type="evidence" value="ECO:0007669"/>
    <property type="project" value="UniProtKB-KW"/>
</dbReference>
<dbReference type="SMART" id="SM00235">
    <property type="entry name" value="ZnMc"/>
    <property type="match status" value="1"/>
</dbReference>
<feature type="coiled-coil region" evidence="3">
    <location>
        <begin position="235"/>
        <end position="378"/>
    </location>
</feature>
<dbReference type="InterPro" id="IPR024079">
    <property type="entry name" value="MetalloPept_cat_dom_sf"/>
</dbReference>
<dbReference type="SUPFAM" id="SSF55486">
    <property type="entry name" value="Metalloproteases ('zincins'), catalytic domain"/>
    <property type="match status" value="1"/>
</dbReference>
<organism evidence="6">
    <name type="scientific">Anopheles coluzzii</name>
    <name type="common">African malaria mosquito</name>
    <dbReference type="NCBI Taxonomy" id="1518534"/>
    <lineage>
        <taxon>Eukaryota</taxon>
        <taxon>Metazoa</taxon>
        <taxon>Ecdysozoa</taxon>
        <taxon>Arthropoda</taxon>
        <taxon>Hexapoda</taxon>
        <taxon>Insecta</taxon>
        <taxon>Pterygota</taxon>
        <taxon>Neoptera</taxon>
        <taxon>Endopterygota</taxon>
        <taxon>Diptera</taxon>
        <taxon>Nematocera</taxon>
        <taxon>Culicoidea</taxon>
        <taxon>Culicidae</taxon>
        <taxon>Anophelinae</taxon>
        <taxon>Anopheles</taxon>
    </lineage>
</organism>
<keyword evidence="3" id="KW-0175">Coiled coil</keyword>
<dbReference type="Gene3D" id="3.40.390.10">
    <property type="entry name" value="Collagenase (Catalytic Domain)"/>
    <property type="match status" value="1"/>
</dbReference>
<dbReference type="CDD" id="cd04280">
    <property type="entry name" value="ZnMc_astacin_like"/>
    <property type="match status" value="1"/>
</dbReference>
<feature type="region of interest" description="Disordered" evidence="4">
    <location>
        <begin position="1"/>
        <end position="28"/>
    </location>
</feature>
<dbReference type="Proteomes" id="UP000075882">
    <property type="component" value="Unassembled WGS sequence"/>
</dbReference>
<dbReference type="PANTHER" id="PTHR10127:SF859">
    <property type="entry name" value="METALLOENDOPEPTIDASE"/>
    <property type="match status" value="1"/>
</dbReference>
<feature type="domain" description="Peptidase M12A" evidence="5">
    <location>
        <begin position="529"/>
        <end position="743"/>
    </location>
</feature>
<evidence type="ECO:0000256" key="3">
    <source>
        <dbReference type="SAM" id="Coils"/>
    </source>
</evidence>
<evidence type="ECO:0000259" key="5">
    <source>
        <dbReference type="PROSITE" id="PS51864"/>
    </source>
</evidence>
<keyword evidence="1 2" id="KW-0482">Metalloprotease</keyword>
<keyword evidence="1 2" id="KW-0479">Metal-binding</keyword>
<dbReference type="Pfam" id="PF01400">
    <property type="entry name" value="Astacin"/>
    <property type="match status" value="1"/>
</dbReference>
<proteinExistence type="predicted"/>
<dbReference type="FunFam" id="3.40.390.10:FF:000042">
    <property type="entry name" value="Metalloendopeptidase"/>
    <property type="match status" value="1"/>
</dbReference>
<dbReference type="GO" id="GO:0004222">
    <property type="term" value="F:metalloendopeptidase activity"/>
    <property type="evidence" value="ECO:0007669"/>
    <property type="project" value="UniProtKB-UniRule"/>
</dbReference>